<dbReference type="SUPFAM" id="SSF46785">
    <property type="entry name" value="Winged helix' DNA-binding domain"/>
    <property type="match status" value="1"/>
</dbReference>
<dbReference type="GO" id="GO:0003677">
    <property type="term" value="F:DNA binding"/>
    <property type="evidence" value="ECO:0007669"/>
    <property type="project" value="UniProtKB-KW"/>
</dbReference>
<sequence>MRTAIVDKLMAVTSMFQRDMTRAFAGTPLTESRAAVLWTLTLSGPSTQQILAEALSVTARNISGLVDALEQHGYVQRVPHSSDRRAVLVKLTPNGETAMARMQEEHARLEAELRGVVAPEHLDALEQGIDAIIAHLATSTSSEQTEAEGDR</sequence>
<organism evidence="5 6">
    <name type="scientific">Amycolatopsis antarctica</name>
    <dbReference type="NCBI Taxonomy" id="1854586"/>
    <lineage>
        <taxon>Bacteria</taxon>
        <taxon>Bacillati</taxon>
        <taxon>Actinomycetota</taxon>
        <taxon>Actinomycetes</taxon>
        <taxon>Pseudonocardiales</taxon>
        <taxon>Pseudonocardiaceae</taxon>
        <taxon>Amycolatopsis</taxon>
    </lineage>
</organism>
<keyword evidence="6" id="KW-1185">Reference proteome</keyword>
<dbReference type="PANTHER" id="PTHR33164">
    <property type="entry name" value="TRANSCRIPTIONAL REGULATOR, MARR FAMILY"/>
    <property type="match status" value="1"/>
</dbReference>
<proteinExistence type="predicted"/>
<dbReference type="Proteomes" id="UP000242444">
    <property type="component" value="Unassembled WGS sequence"/>
</dbReference>
<dbReference type="InterPro" id="IPR000835">
    <property type="entry name" value="HTH_MarR-typ"/>
</dbReference>
<dbReference type="InterPro" id="IPR039422">
    <property type="entry name" value="MarR/SlyA-like"/>
</dbReference>
<dbReference type="InterPro" id="IPR036388">
    <property type="entry name" value="WH-like_DNA-bd_sf"/>
</dbReference>
<accession>A0A263CW67</accession>
<dbReference type="SMART" id="SM00347">
    <property type="entry name" value="HTH_MARR"/>
    <property type="match status" value="1"/>
</dbReference>
<dbReference type="InterPro" id="IPR023187">
    <property type="entry name" value="Tscrpt_reg_MarR-type_CS"/>
</dbReference>
<dbReference type="Pfam" id="PF01047">
    <property type="entry name" value="MarR"/>
    <property type="match status" value="1"/>
</dbReference>
<gene>
    <name evidence="5" type="ORF">CFN78_26105</name>
</gene>
<dbReference type="OrthoDB" id="122135at2"/>
<dbReference type="RefSeq" id="WP_094865685.1">
    <property type="nucleotide sequence ID" value="NZ_NKYE01000021.1"/>
</dbReference>
<feature type="domain" description="HTH marR-type" evidence="4">
    <location>
        <begin position="2"/>
        <end position="134"/>
    </location>
</feature>
<dbReference type="GO" id="GO:0003700">
    <property type="term" value="F:DNA-binding transcription factor activity"/>
    <property type="evidence" value="ECO:0007669"/>
    <property type="project" value="InterPro"/>
</dbReference>
<dbReference type="EMBL" id="NKYE01000021">
    <property type="protein sequence ID" value="OZM70390.1"/>
    <property type="molecule type" value="Genomic_DNA"/>
</dbReference>
<dbReference type="InParanoid" id="A0A263CW67"/>
<keyword evidence="1" id="KW-0805">Transcription regulation</keyword>
<dbReference type="PROSITE" id="PS01117">
    <property type="entry name" value="HTH_MARR_1"/>
    <property type="match status" value="1"/>
</dbReference>
<evidence type="ECO:0000313" key="5">
    <source>
        <dbReference type="EMBL" id="OZM70390.1"/>
    </source>
</evidence>
<keyword evidence="3" id="KW-0804">Transcription</keyword>
<dbReference type="Gene3D" id="1.10.10.10">
    <property type="entry name" value="Winged helix-like DNA-binding domain superfamily/Winged helix DNA-binding domain"/>
    <property type="match status" value="1"/>
</dbReference>
<evidence type="ECO:0000256" key="3">
    <source>
        <dbReference type="ARBA" id="ARBA00023163"/>
    </source>
</evidence>
<protein>
    <submittedName>
        <fullName evidence="5">MarR family transcriptional regulator</fullName>
    </submittedName>
</protein>
<evidence type="ECO:0000259" key="4">
    <source>
        <dbReference type="PROSITE" id="PS50995"/>
    </source>
</evidence>
<dbReference type="AlphaFoldDB" id="A0A263CW67"/>
<dbReference type="PANTHER" id="PTHR33164:SF64">
    <property type="entry name" value="TRANSCRIPTIONAL REGULATOR SLYA"/>
    <property type="match status" value="1"/>
</dbReference>
<comment type="caution">
    <text evidence="5">The sequence shown here is derived from an EMBL/GenBank/DDBJ whole genome shotgun (WGS) entry which is preliminary data.</text>
</comment>
<dbReference type="GO" id="GO:0006950">
    <property type="term" value="P:response to stress"/>
    <property type="evidence" value="ECO:0007669"/>
    <property type="project" value="TreeGrafter"/>
</dbReference>
<keyword evidence="2" id="KW-0238">DNA-binding</keyword>
<dbReference type="PRINTS" id="PR00598">
    <property type="entry name" value="HTHMARR"/>
</dbReference>
<evidence type="ECO:0000256" key="2">
    <source>
        <dbReference type="ARBA" id="ARBA00023125"/>
    </source>
</evidence>
<reference evidence="5 6" key="1">
    <citation type="submission" date="2017-07" db="EMBL/GenBank/DDBJ databases">
        <title>Amycolatopsis antarcticus sp. nov., isolated from the surface of an Antarcticus brown macroalga.</title>
        <authorList>
            <person name="Wang J."/>
            <person name="Leiva S."/>
            <person name="Huang J."/>
            <person name="Huang Y."/>
        </authorList>
    </citation>
    <scope>NUCLEOTIDE SEQUENCE [LARGE SCALE GENOMIC DNA]</scope>
    <source>
        <strain evidence="5 6">AU-G6</strain>
    </source>
</reference>
<name>A0A263CW67_9PSEU</name>
<evidence type="ECO:0000313" key="6">
    <source>
        <dbReference type="Proteomes" id="UP000242444"/>
    </source>
</evidence>
<dbReference type="PROSITE" id="PS50995">
    <property type="entry name" value="HTH_MARR_2"/>
    <property type="match status" value="1"/>
</dbReference>
<dbReference type="InterPro" id="IPR036390">
    <property type="entry name" value="WH_DNA-bd_sf"/>
</dbReference>
<evidence type="ECO:0000256" key="1">
    <source>
        <dbReference type="ARBA" id="ARBA00023015"/>
    </source>
</evidence>